<protein>
    <submittedName>
        <fullName evidence="4">Glutathione S-transferase family protein</fullName>
    </submittedName>
</protein>
<dbReference type="Pfam" id="PF00043">
    <property type="entry name" value="GST_C"/>
    <property type="match status" value="1"/>
</dbReference>
<evidence type="ECO:0000256" key="1">
    <source>
        <dbReference type="RuleBase" id="RU003494"/>
    </source>
</evidence>
<comment type="caution">
    <text evidence="4">The sequence shown here is derived from an EMBL/GenBank/DDBJ whole genome shotgun (WGS) entry which is preliminary data.</text>
</comment>
<keyword evidence="4" id="KW-0808">Transferase</keyword>
<accession>A0A7Y0HGQ3</accession>
<dbReference type="CDD" id="cd00570">
    <property type="entry name" value="GST_N_family"/>
    <property type="match status" value="1"/>
</dbReference>
<dbReference type="RefSeq" id="WP_169625547.1">
    <property type="nucleotide sequence ID" value="NZ_JABBNT010000003.1"/>
</dbReference>
<organism evidence="4 5">
    <name type="scientific">Pacificispira spongiicola</name>
    <dbReference type="NCBI Taxonomy" id="2729598"/>
    <lineage>
        <taxon>Bacteria</taxon>
        <taxon>Pseudomonadati</taxon>
        <taxon>Pseudomonadota</taxon>
        <taxon>Alphaproteobacteria</taxon>
        <taxon>Rhodospirillales</taxon>
        <taxon>Rhodospirillaceae</taxon>
        <taxon>Pacificispira</taxon>
    </lineage>
</organism>
<dbReference type="InterPro" id="IPR004046">
    <property type="entry name" value="GST_C"/>
</dbReference>
<dbReference type="PANTHER" id="PTHR44051:SF8">
    <property type="entry name" value="GLUTATHIONE S-TRANSFERASE GSTA"/>
    <property type="match status" value="1"/>
</dbReference>
<dbReference type="AlphaFoldDB" id="A0A7Y0HGQ3"/>
<dbReference type="Gene3D" id="1.20.1050.10">
    <property type="match status" value="1"/>
</dbReference>
<dbReference type="PROSITE" id="PS50404">
    <property type="entry name" value="GST_NTER"/>
    <property type="match status" value="1"/>
</dbReference>
<gene>
    <name evidence="4" type="ORF">HH303_11905</name>
</gene>
<dbReference type="SFLD" id="SFLDS00019">
    <property type="entry name" value="Glutathione_Transferase_(cytos"/>
    <property type="match status" value="1"/>
</dbReference>
<evidence type="ECO:0000259" key="2">
    <source>
        <dbReference type="PROSITE" id="PS50404"/>
    </source>
</evidence>
<reference evidence="4 5" key="1">
    <citation type="submission" date="2020-04" db="EMBL/GenBank/DDBJ databases">
        <title>Rhodospirillaceae bacterium KN72 isolated from deep sea.</title>
        <authorList>
            <person name="Zhang D.-C."/>
        </authorList>
    </citation>
    <scope>NUCLEOTIDE SEQUENCE [LARGE SCALE GENOMIC DNA]</scope>
    <source>
        <strain evidence="4 5">KN72</strain>
    </source>
</reference>
<dbReference type="CDD" id="cd00299">
    <property type="entry name" value="GST_C_family"/>
    <property type="match status" value="1"/>
</dbReference>
<keyword evidence="5" id="KW-1185">Reference proteome</keyword>
<dbReference type="SUPFAM" id="SSF52833">
    <property type="entry name" value="Thioredoxin-like"/>
    <property type="match status" value="1"/>
</dbReference>
<dbReference type="InterPro" id="IPR004045">
    <property type="entry name" value="Glutathione_S-Trfase_N"/>
</dbReference>
<proteinExistence type="inferred from homology"/>
<dbReference type="InterPro" id="IPR010987">
    <property type="entry name" value="Glutathione-S-Trfase_C-like"/>
</dbReference>
<dbReference type="InterPro" id="IPR036249">
    <property type="entry name" value="Thioredoxin-like_sf"/>
</dbReference>
<sequence length="211" mass="23426">MSLHLYGLPQSSMVWSVRLLLAEKGVPHTVGLTGCTELFEMSKSPDLDLHPLRKIPILEHDGKRLFEVTAIMRYIDRVFDGPRLLPDTPYEEGLADQWLSVIMAYVDPAAIRALVLPIVIGKMTGTPPEETAVTAATERTAKGLDVIDAALQDRNFFLGDTPCPADFALWPILHYLQMLPVGARLVKQRPALSSLMERVRARPGFIETVPT</sequence>
<dbReference type="Gene3D" id="3.40.30.10">
    <property type="entry name" value="Glutaredoxin"/>
    <property type="match status" value="1"/>
</dbReference>
<feature type="domain" description="GST N-terminal" evidence="2">
    <location>
        <begin position="1"/>
        <end position="83"/>
    </location>
</feature>
<dbReference type="Proteomes" id="UP000539372">
    <property type="component" value="Unassembled WGS sequence"/>
</dbReference>
<dbReference type="PROSITE" id="PS50405">
    <property type="entry name" value="GST_CTER"/>
    <property type="match status" value="1"/>
</dbReference>
<dbReference type="InterPro" id="IPR036282">
    <property type="entry name" value="Glutathione-S-Trfase_C_sf"/>
</dbReference>
<evidence type="ECO:0000259" key="3">
    <source>
        <dbReference type="PROSITE" id="PS50405"/>
    </source>
</evidence>
<dbReference type="GO" id="GO:0016740">
    <property type="term" value="F:transferase activity"/>
    <property type="evidence" value="ECO:0007669"/>
    <property type="project" value="UniProtKB-KW"/>
</dbReference>
<evidence type="ECO:0000313" key="4">
    <source>
        <dbReference type="EMBL" id="NMM45187.1"/>
    </source>
</evidence>
<comment type="similarity">
    <text evidence="1">Belongs to the GST superfamily.</text>
</comment>
<dbReference type="SUPFAM" id="SSF47616">
    <property type="entry name" value="GST C-terminal domain-like"/>
    <property type="match status" value="1"/>
</dbReference>
<dbReference type="Pfam" id="PF02798">
    <property type="entry name" value="GST_N"/>
    <property type="match status" value="1"/>
</dbReference>
<feature type="domain" description="GST C-terminal" evidence="3">
    <location>
        <begin position="88"/>
        <end position="211"/>
    </location>
</feature>
<dbReference type="PANTHER" id="PTHR44051">
    <property type="entry name" value="GLUTATHIONE S-TRANSFERASE-RELATED"/>
    <property type="match status" value="1"/>
</dbReference>
<dbReference type="EMBL" id="JABBNT010000003">
    <property type="protein sequence ID" value="NMM45187.1"/>
    <property type="molecule type" value="Genomic_DNA"/>
</dbReference>
<name>A0A7Y0HGQ3_9PROT</name>
<evidence type="ECO:0000313" key="5">
    <source>
        <dbReference type="Proteomes" id="UP000539372"/>
    </source>
</evidence>
<dbReference type="SFLD" id="SFLDG00358">
    <property type="entry name" value="Main_(cytGST)"/>
    <property type="match status" value="1"/>
</dbReference>
<dbReference type="InterPro" id="IPR040079">
    <property type="entry name" value="Glutathione_S-Trfase"/>
</dbReference>